<dbReference type="RefSeq" id="WP_117529418.1">
    <property type="nucleotide sequence ID" value="NZ_QVES01000001.1"/>
</dbReference>
<feature type="transmembrane region" description="Helical" evidence="1">
    <location>
        <begin position="165"/>
        <end position="186"/>
    </location>
</feature>
<feature type="transmembrane region" description="Helical" evidence="1">
    <location>
        <begin position="122"/>
        <end position="145"/>
    </location>
</feature>
<evidence type="ECO:0000256" key="1">
    <source>
        <dbReference type="SAM" id="Phobius"/>
    </source>
</evidence>
<proteinExistence type="predicted"/>
<feature type="transmembrane region" description="Helical" evidence="1">
    <location>
        <begin position="64"/>
        <end position="86"/>
    </location>
</feature>
<evidence type="ECO:0000313" key="3">
    <source>
        <dbReference type="Proteomes" id="UP000260782"/>
    </source>
</evidence>
<protein>
    <submittedName>
        <fullName evidence="2">Uncharacterized protein</fullName>
    </submittedName>
</protein>
<dbReference type="AlphaFoldDB" id="A0A3E2U2Y2"/>
<evidence type="ECO:0000313" key="2">
    <source>
        <dbReference type="EMBL" id="RGB90558.1"/>
    </source>
</evidence>
<gene>
    <name evidence="2" type="ORF">DWZ25_01815</name>
</gene>
<keyword evidence="1" id="KW-0812">Transmembrane</keyword>
<keyword evidence="1" id="KW-1133">Transmembrane helix</keyword>
<name>A0A3E2U2Y2_9FIRM</name>
<comment type="caution">
    <text evidence="2">The sequence shown here is derived from an EMBL/GenBank/DDBJ whole genome shotgun (WGS) entry which is preliminary data.</text>
</comment>
<dbReference type="Proteomes" id="UP000260782">
    <property type="component" value="Unassembled WGS sequence"/>
</dbReference>
<organism evidence="2 3">
    <name type="scientific">Faecalibacterium prausnitzii</name>
    <dbReference type="NCBI Taxonomy" id="853"/>
    <lineage>
        <taxon>Bacteria</taxon>
        <taxon>Bacillati</taxon>
        <taxon>Bacillota</taxon>
        <taxon>Clostridia</taxon>
        <taxon>Eubacteriales</taxon>
        <taxon>Oscillospiraceae</taxon>
        <taxon>Faecalibacterium</taxon>
    </lineage>
</organism>
<accession>A0A3E2U2Y2</accession>
<sequence length="196" mass="22242">MGTDRFVFRKKDFIYICISLLLFFQIYLQNIFGVFQYLDEVVTMYCLGVIILKGLKNGLEKKSFSLLMIILLIAVIGVVSNITAGVQTGWKPILSDIGNTFKVFIVYLGAKTMLTEKNDKGKIIGTLAFFVKIFVWIAFVFMILHELHIVSMGNDVRYGLRSFQFINHGAGQLSLMFYFIMTILMLDLKNKFGGAG</sequence>
<dbReference type="EMBL" id="QVES01000001">
    <property type="protein sequence ID" value="RGB90558.1"/>
    <property type="molecule type" value="Genomic_DNA"/>
</dbReference>
<reference evidence="2 3" key="1">
    <citation type="submission" date="2018-08" db="EMBL/GenBank/DDBJ databases">
        <title>A genome reference for cultivated species of the human gut microbiota.</title>
        <authorList>
            <person name="Zou Y."/>
            <person name="Xue W."/>
            <person name="Luo G."/>
        </authorList>
    </citation>
    <scope>NUCLEOTIDE SEQUENCE [LARGE SCALE GENOMIC DNA]</scope>
    <source>
        <strain evidence="2 3">AF31-14AC</strain>
    </source>
</reference>
<feature type="transmembrane region" description="Helical" evidence="1">
    <location>
        <begin position="12"/>
        <end position="28"/>
    </location>
</feature>
<keyword evidence="1" id="KW-0472">Membrane</keyword>